<dbReference type="InterPro" id="IPR000683">
    <property type="entry name" value="Gfo/Idh/MocA-like_OxRdtase_N"/>
</dbReference>
<feature type="domain" description="Gfo/Idh/MocA-like oxidoreductase bacterial type C-terminal" evidence="2">
    <location>
        <begin position="212"/>
        <end position="445"/>
    </location>
</feature>
<accession>A0A1C3EAD7</accession>
<dbReference type="NCBIfam" id="TIGR01409">
    <property type="entry name" value="TAT_signal_seq"/>
    <property type="match status" value="1"/>
</dbReference>
<dbReference type="Gene3D" id="3.30.360.10">
    <property type="entry name" value="Dihydrodipicolinate Reductase, domain 2"/>
    <property type="match status" value="1"/>
</dbReference>
<protein>
    <submittedName>
        <fullName evidence="3">Dehydrogenase</fullName>
    </submittedName>
</protein>
<dbReference type="SUPFAM" id="SSF55347">
    <property type="entry name" value="Glyceraldehyde-3-phosphate dehydrogenase-like, C-terminal domain"/>
    <property type="match status" value="1"/>
</dbReference>
<reference evidence="3 4" key="1">
    <citation type="submission" date="2016-05" db="EMBL/GenBank/DDBJ databases">
        <title>Genomic and physiological characterization of Planctopirus sp. isolated from fresh water lake.</title>
        <authorList>
            <person name="Subhash Y."/>
            <person name="Ramana C."/>
        </authorList>
    </citation>
    <scope>NUCLEOTIDE SEQUENCE [LARGE SCALE GENOMIC DNA]</scope>
    <source>
        <strain evidence="3 4">JC280</strain>
    </source>
</reference>
<dbReference type="PANTHER" id="PTHR43818">
    <property type="entry name" value="BCDNA.GH03377"/>
    <property type="match status" value="1"/>
</dbReference>
<gene>
    <name evidence="3" type="ORF">A6X21_06145</name>
</gene>
<evidence type="ECO:0000313" key="4">
    <source>
        <dbReference type="Proteomes" id="UP000094828"/>
    </source>
</evidence>
<feature type="domain" description="Gfo/Idh/MocA-like oxidoreductase N-terminal" evidence="1">
    <location>
        <begin position="48"/>
        <end position="165"/>
    </location>
</feature>
<dbReference type="Proteomes" id="UP000094828">
    <property type="component" value="Unassembled WGS sequence"/>
</dbReference>
<proteinExistence type="predicted"/>
<dbReference type="PANTHER" id="PTHR43818:SF10">
    <property type="entry name" value="NADH-DEPENDENT DEHYDROGENASE-RELATED"/>
    <property type="match status" value="1"/>
</dbReference>
<dbReference type="SUPFAM" id="SSF51735">
    <property type="entry name" value="NAD(P)-binding Rossmann-fold domains"/>
    <property type="match status" value="1"/>
</dbReference>
<dbReference type="EMBL" id="LYDR01000113">
    <property type="protein sequence ID" value="ODA30198.1"/>
    <property type="molecule type" value="Genomic_DNA"/>
</dbReference>
<dbReference type="RefSeq" id="WP_068848739.1">
    <property type="nucleotide sequence ID" value="NZ_LYDR01000113.1"/>
</dbReference>
<comment type="caution">
    <text evidence="3">The sequence shown here is derived from an EMBL/GenBank/DDBJ whole genome shotgun (WGS) entry which is preliminary data.</text>
</comment>
<dbReference type="InterPro" id="IPR006311">
    <property type="entry name" value="TAT_signal"/>
</dbReference>
<dbReference type="Gene3D" id="3.40.50.720">
    <property type="entry name" value="NAD(P)-binding Rossmann-like Domain"/>
    <property type="match status" value="1"/>
</dbReference>
<name>A0A1C3EAD7_9PLAN</name>
<dbReference type="InterPro" id="IPR043906">
    <property type="entry name" value="Gfo/Idh/MocA_OxRdtase_bact_C"/>
</dbReference>
<dbReference type="GO" id="GO:0000166">
    <property type="term" value="F:nucleotide binding"/>
    <property type="evidence" value="ECO:0007669"/>
    <property type="project" value="InterPro"/>
</dbReference>
<dbReference type="PROSITE" id="PS51318">
    <property type="entry name" value="TAT"/>
    <property type="match status" value="1"/>
</dbReference>
<keyword evidence="4" id="KW-1185">Reference proteome</keyword>
<dbReference type="InterPro" id="IPR036291">
    <property type="entry name" value="NAD(P)-bd_dom_sf"/>
</dbReference>
<sequence length="447" mass="49748">MRQPNRHSSASSRREFLKQTGALGAALYVGSQSLKAQETERSANNEIRFACIGVEGKGSSDRDDAGRHGKIVALCDVDSDRLEKAAARYPQAKKYTDFRKMFDEMSKDIDAVTVSTPDHTHAVSAARALREGKHVFCQKPLTYTVQEARLLHDLASEKKLCTQMGNQGTASGGLREAVQIIRKGDLGAVKEVHIWTNRPIWPQGLGRPTAAETPPKTLDWDLWLGPAPERPYNSAYAPFKWRGWLDFGTGALGDMACHTMNMSVMALDLFDPVSVVAESSGIIENESYPKNSKITYKFKANDKRGPVTLYWYDGGNRPDPALMPGVKQGASGSLVIGEKGLIFSDNDYHGTYTLLPTEQWKDYTKPEYKVSPGHFKEFADAIKENKPELAVSNFDYACRLTETVLLGNVALRAGKEIEWDGVNMKVTNVPEANKFLTREYRKGWELF</sequence>
<dbReference type="OrthoDB" id="255433at2"/>
<organism evidence="3 4">
    <name type="scientific">Planctopirus hydrillae</name>
    <dbReference type="NCBI Taxonomy" id="1841610"/>
    <lineage>
        <taxon>Bacteria</taxon>
        <taxon>Pseudomonadati</taxon>
        <taxon>Planctomycetota</taxon>
        <taxon>Planctomycetia</taxon>
        <taxon>Planctomycetales</taxon>
        <taxon>Planctomycetaceae</taxon>
        <taxon>Planctopirus</taxon>
    </lineage>
</organism>
<dbReference type="STRING" id="1841610.A6X21_06145"/>
<dbReference type="InterPro" id="IPR019546">
    <property type="entry name" value="TAT_signal_bac_arc"/>
</dbReference>
<dbReference type="Pfam" id="PF19051">
    <property type="entry name" value="GFO_IDH_MocA_C2"/>
    <property type="match status" value="1"/>
</dbReference>
<dbReference type="InterPro" id="IPR050463">
    <property type="entry name" value="Gfo/Idh/MocA_oxidrdct_glycsds"/>
</dbReference>
<evidence type="ECO:0000313" key="3">
    <source>
        <dbReference type="EMBL" id="ODA30198.1"/>
    </source>
</evidence>
<dbReference type="AlphaFoldDB" id="A0A1C3EAD7"/>
<evidence type="ECO:0000259" key="2">
    <source>
        <dbReference type="Pfam" id="PF19051"/>
    </source>
</evidence>
<dbReference type="Pfam" id="PF01408">
    <property type="entry name" value="GFO_IDH_MocA"/>
    <property type="match status" value="1"/>
</dbReference>
<evidence type="ECO:0000259" key="1">
    <source>
        <dbReference type="Pfam" id="PF01408"/>
    </source>
</evidence>